<gene>
    <name evidence="1" type="ORF">NEZAVI_LOCUS4643</name>
</gene>
<name>A0A9P0ECQ5_NEZVI</name>
<keyword evidence="2" id="KW-1185">Reference proteome</keyword>
<evidence type="ECO:0000313" key="2">
    <source>
        <dbReference type="Proteomes" id="UP001152798"/>
    </source>
</evidence>
<protein>
    <submittedName>
        <fullName evidence="1">Uncharacterized protein</fullName>
    </submittedName>
</protein>
<proteinExistence type="predicted"/>
<accession>A0A9P0ECQ5</accession>
<dbReference type="Proteomes" id="UP001152798">
    <property type="component" value="Chromosome 2"/>
</dbReference>
<sequence length="82" mass="9059">MEEADNRQLVKHLSKSASELQGHHSLAHRTQSLFTSIKGPKYREANEDRDPPVLMINGVAETKGTISQSTPQLSPITQCSCQ</sequence>
<organism evidence="1 2">
    <name type="scientific">Nezara viridula</name>
    <name type="common">Southern green stink bug</name>
    <name type="synonym">Cimex viridulus</name>
    <dbReference type="NCBI Taxonomy" id="85310"/>
    <lineage>
        <taxon>Eukaryota</taxon>
        <taxon>Metazoa</taxon>
        <taxon>Ecdysozoa</taxon>
        <taxon>Arthropoda</taxon>
        <taxon>Hexapoda</taxon>
        <taxon>Insecta</taxon>
        <taxon>Pterygota</taxon>
        <taxon>Neoptera</taxon>
        <taxon>Paraneoptera</taxon>
        <taxon>Hemiptera</taxon>
        <taxon>Heteroptera</taxon>
        <taxon>Panheteroptera</taxon>
        <taxon>Pentatomomorpha</taxon>
        <taxon>Pentatomoidea</taxon>
        <taxon>Pentatomidae</taxon>
        <taxon>Pentatominae</taxon>
        <taxon>Nezara</taxon>
    </lineage>
</organism>
<dbReference type="AlphaFoldDB" id="A0A9P0ECQ5"/>
<evidence type="ECO:0000313" key="1">
    <source>
        <dbReference type="EMBL" id="CAH1394090.1"/>
    </source>
</evidence>
<dbReference type="EMBL" id="OV725078">
    <property type="protein sequence ID" value="CAH1394090.1"/>
    <property type="molecule type" value="Genomic_DNA"/>
</dbReference>
<reference evidence="1" key="1">
    <citation type="submission" date="2022-01" db="EMBL/GenBank/DDBJ databases">
        <authorList>
            <person name="King R."/>
        </authorList>
    </citation>
    <scope>NUCLEOTIDE SEQUENCE</scope>
</reference>